<name>A0ACB8WFK2_9TELE</name>
<evidence type="ECO:0000313" key="1">
    <source>
        <dbReference type="EMBL" id="KAI3366574.1"/>
    </source>
</evidence>
<sequence length="526" mass="59364">MGRSNCHPISDRIRRRTAGTDEASWSRWLPSRPAGRNADPLRACPPGHRGGPAGRRNRPPEHRARGRPVGALRWTTDPLDCPTCGKKMLARLDKHLAETHGLATLEEREPLITHAKRLAIAREFAWLRARNPQDPLVSTLGLCSADDEPLEQLPAEESPGCSTPVPQQQRRRRRRRRRRSSTARAPRATSADVWSWRGGWRRWSAGGCPRVWRWARPRRSCSARHRPRRRGEHVVKSKKGALYEKVIQDFGKFRLGSRTGRRDIDNAPNRRATHCLRYCQYMAEGLPETSTSADLRFLVHMDKLRRYPTFLKEKGYMPTTIKNMMINVTQLYKHIDHSFQQCSRLTGADIQSGAGKAGTSSIPAQELAFLAAAKRRVPQLFHDLSTSSTGGTTTTTTTTQNEHAKLIGYIMGYLCVISGHRAVVLTNMLVDHVFAADSWRDGRRFQILVDEHKTVKSFGQASLVLNAREFDWVKRLAEGKCCPPGREGNNVFHTVLGGPIMKPNSFLHMAWVDDAGCRGTVNFAMR</sequence>
<reference evidence="1" key="1">
    <citation type="submission" date="2022-04" db="EMBL/GenBank/DDBJ databases">
        <title>Jade perch genome.</title>
        <authorList>
            <person name="Chao B."/>
        </authorList>
    </citation>
    <scope>NUCLEOTIDE SEQUENCE</scope>
    <source>
        <strain evidence="1">CB-2022</strain>
    </source>
</reference>
<dbReference type="EMBL" id="CM041540">
    <property type="protein sequence ID" value="KAI3366574.1"/>
    <property type="molecule type" value="Genomic_DNA"/>
</dbReference>
<dbReference type="Proteomes" id="UP000831701">
    <property type="component" value="Chromosome 10"/>
</dbReference>
<protein>
    <submittedName>
        <fullName evidence="1">Uncharacterized protein</fullName>
    </submittedName>
</protein>
<gene>
    <name evidence="1" type="ORF">L3Q82_009183</name>
</gene>
<keyword evidence="2" id="KW-1185">Reference proteome</keyword>
<organism evidence="1 2">
    <name type="scientific">Scortum barcoo</name>
    <name type="common">barcoo grunter</name>
    <dbReference type="NCBI Taxonomy" id="214431"/>
    <lineage>
        <taxon>Eukaryota</taxon>
        <taxon>Metazoa</taxon>
        <taxon>Chordata</taxon>
        <taxon>Craniata</taxon>
        <taxon>Vertebrata</taxon>
        <taxon>Euteleostomi</taxon>
        <taxon>Actinopterygii</taxon>
        <taxon>Neopterygii</taxon>
        <taxon>Teleostei</taxon>
        <taxon>Neoteleostei</taxon>
        <taxon>Acanthomorphata</taxon>
        <taxon>Eupercaria</taxon>
        <taxon>Centrarchiformes</taxon>
        <taxon>Terapontoidei</taxon>
        <taxon>Terapontidae</taxon>
        <taxon>Scortum</taxon>
    </lineage>
</organism>
<proteinExistence type="predicted"/>
<comment type="caution">
    <text evidence="1">The sequence shown here is derived from an EMBL/GenBank/DDBJ whole genome shotgun (WGS) entry which is preliminary data.</text>
</comment>
<accession>A0ACB8WFK2</accession>
<evidence type="ECO:0000313" key="2">
    <source>
        <dbReference type="Proteomes" id="UP000831701"/>
    </source>
</evidence>